<dbReference type="CDD" id="cd12148">
    <property type="entry name" value="fungal_TF_MHR"/>
    <property type="match status" value="1"/>
</dbReference>
<evidence type="ECO:0000259" key="8">
    <source>
        <dbReference type="PROSITE" id="PS00463"/>
    </source>
</evidence>
<dbReference type="InterPro" id="IPR051089">
    <property type="entry name" value="prtT"/>
</dbReference>
<dbReference type="Pfam" id="PF00172">
    <property type="entry name" value="Zn_clus"/>
    <property type="match status" value="1"/>
</dbReference>
<feature type="region of interest" description="Disordered" evidence="7">
    <location>
        <begin position="655"/>
        <end position="676"/>
    </location>
</feature>
<dbReference type="Pfam" id="PF04082">
    <property type="entry name" value="Fungal_trans"/>
    <property type="match status" value="1"/>
</dbReference>
<reference evidence="10" key="1">
    <citation type="journal article" date="2017" name="Nat. Ecol. Evol.">
        <title>Genome expansion and lineage-specific genetic innovations in the forest pathogenic fungi Armillaria.</title>
        <authorList>
            <person name="Sipos G."/>
            <person name="Prasanna A.N."/>
            <person name="Walter M.C."/>
            <person name="O'Connor E."/>
            <person name="Balint B."/>
            <person name="Krizsan K."/>
            <person name="Kiss B."/>
            <person name="Hess J."/>
            <person name="Varga T."/>
            <person name="Slot J."/>
            <person name="Riley R."/>
            <person name="Boka B."/>
            <person name="Rigling D."/>
            <person name="Barry K."/>
            <person name="Lee J."/>
            <person name="Mihaltcheva S."/>
            <person name="LaButti K."/>
            <person name="Lipzen A."/>
            <person name="Waldron R."/>
            <person name="Moloney N.M."/>
            <person name="Sperisen C."/>
            <person name="Kredics L."/>
            <person name="Vagvoelgyi C."/>
            <person name="Patrignani A."/>
            <person name="Fitzpatrick D."/>
            <person name="Nagy I."/>
            <person name="Doyle S."/>
            <person name="Anderson J.B."/>
            <person name="Grigoriev I.V."/>
            <person name="Gueldener U."/>
            <person name="Muensterkoetter M."/>
            <person name="Nagy L.G."/>
        </authorList>
    </citation>
    <scope>NUCLEOTIDE SEQUENCE [LARGE SCALE GENOMIC DNA]</scope>
    <source>
        <strain evidence="10">28-4</strain>
    </source>
</reference>
<keyword evidence="5" id="KW-0804">Transcription</keyword>
<evidence type="ECO:0000256" key="4">
    <source>
        <dbReference type="ARBA" id="ARBA00023125"/>
    </source>
</evidence>
<name>A0A2H3CI60_9AGAR</name>
<dbReference type="PROSITE" id="PS00463">
    <property type="entry name" value="ZN2_CY6_FUNGAL_1"/>
    <property type="match status" value="1"/>
</dbReference>
<dbReference type="PANTHER" id="PTHR31845">
    <property type="entry name" value="FINGER DOMAIN PROTEIN, PUTATIVE-RELATED"/>
    <property type="match status" value="1"/>
</dbReference>
<dbReference type="GO" id="GO:0000981">
    <property type="term" value="F:DNA-binding transcription factor activity, RNA polymerase II-specific"/>
    <property type="evidence" value="ECO:0007669"/>
    <property type="project" value="InterPro"/>
</dbReference>
<proteinExistence type="predicted"/>
<feature type="domain" description="Zn(2)-C6 fungal-type" evidence="8">
    <location>
        <begin position="58"/>
        <end position="88"/>
    </location>
</feature>
<protein>
    <recommendedName>
        <fullName evidence="8">Zn(2)-C6 fungal-type domain-containing protein</fullName>
    </recommendedName>
</protein>
<dbReference type="GO" id="GO:0006351">
    <property type="term" value="P:DNA-templated transcription"/>
    <property type="evidence" value="ECO:0007669"/>
    <property type="project" value="InterPro"/>
</dbReference>
<dbReference type="SUPFAM" id="SSF57701">
    <property type="entry name" value="Zn2/Cys6 DNA-binding domain"/>
    <property type="match status" value="1"/>
</dbReference>
<comment type="subcellular location">
    <subcellularLocation>
        <location evidence="1">Nucleus</location>
    </subcellularLocation>
</comment>
<keyword evidence="6" id="KW-0539">Nucleus</keyword>
<evidence type="ECO:0000256" key="7">
    <source>
        <dbReference type="SAM" id="MobiDB-lite"/>
    </source>
</evidence>
<gene>
    <name evidence="9" type="ORF">ARMSODRAFT_22976</name>
</gene>
<dbReference type="PANTHER" id="PTHR31845:SF19">
    <property type="entry name" value="TRANSCRIPTION FACTOR DOMAIN-CONTAINING PROTEIN"/>
    <property type="match status" value="1"/>
</dbReference>
<keyword evidence="3" id="KW-0805">Transcription regulation</keyword>
<dbReference type="SMART" id="SM00066">
    <property type="entry name" value="GAL4"/>
    <property type="match status" value="1"/>
</dbReference>
<dbReference type="GO" id="GO:0000976">
    <property type="term" value="F:transcription cis-regulatory region binding"/>
    <property type="evidence" value="ECO:0007669"/>
    <property type="project" value="TreeGrafter"/>
</dbReference>
<feature type="region of interest" description="Disordered" evidence="7">
    <location>
        <begin position="29"/>
        <end position="49"/>
    </location>
</feature>
<dbReference type="AlphaFoldDB" id="A0A2H3CI60"/>
<dbReference type="CDD" id="cd00067">
    <property type="entry name" value="GAL4"/>
    <property type="match status" value="1"/>
</dbReference>
<dbReference type="GO" id="GO:0005634">
    <property type="term" value="C:nucleus"/>
    <property type="evidence" value="ECO:0007669"/>
    <property type="project" value="UniProtKB-SubCell"/>
</dbReference>
<dbReference type="InterPro" id="IPR001138">
    <property type="entry name" value="Zn2Cys6_DnaBD"/>
</dbReference>
<dbReference type="GO" id="GO:0008270">
    <property type="term" value="F:zinc ion binding"/>
    <property type="evidence" value="ECO:0007669"/>
    <property type="project" value="InterPro"/>
</dbReference>
<accession>A0A2H3CI60</accession>
<dbReference type="EMBL" id="KZ293415">
    <property type="protein sequence ID" value="PBK78078.1"/>
    <property type="molecule type" value="Genomic_DNA"/>
</dbReference>
<keyword evidence="4" id="KW-0238">DNA-binding</keyword>
<dbReference type="InterPro" id="IPR007219">
    <property type="entry name" value="XnlR_reg_dom"/>
</dbReference>
<sequence>MKTEGAPDFLNTNISPVHDDTLLHFFGRERSEDSDEQPPEAESSRRNSRVTFNKASGACVHCKSLKVRCEFNPGERACQRCQAGNYECVPRTRKKRKPAPTHEDLQTKAISQDHQIQALLLQFDKLKADNKIRDRMSRAHLEYLAGNPTSDLGVASKYTHRPDRFELSFGGDSSTEHILQSFSPVHEQKHDIGHSIPPDIVKYCSLTSDDIRTLFNLFFERINPFFSILDPELHTPESLIWASPFLFTVICATASRYYHLQPELYYQALDFARDAAGKALVDGTKSVDICQAYLIMAVYAAPRKKWEEDRRWVLMGVAIRMALELGLNKPPPPQCSEREAMDRTRTCYCHRLNCYCADASHAIQFGKIPMISLDDHMAVHSEGWYKASRKNLPFDVHLCAYVQIIVIMAQWRKCIGEGNLRQRIRDGFDIVAAAIETEEHLDRELQLWVSRYDEEYSYNRKSITYLIFNDYSTLRVLALQICAYRGSTTHMITAYLRLVVLAVAFQHAAKSGLSRDSEVLTRSIDAARSVIQITVERLYPTGHLRYAMEANFVYVSFAAAYLVNLLRAKFLSLLSQEVQEEIIYSVNKLIRVLASDKVALDDRHAPALYSRFLAKLMAKNVPHLRYTESGDNNLNSSSFGGGDFQVPPPNEFSWPDIRYSDSPPSANAESSDGIPRRTREADMDFSLNNFGMTYRISSHSIDADLQLPMSVRAVSQDVPTTTYDTETWHSWGGPWATQDTALYNNWSQFSPGWRH</sequence>
<evidence type="ECO:0000256" key="1">
    <source>
        <dbReference type="ARBA" id="ARBA00004123"/>
    </source>
</evidence>
<evidence type="ECO:0000256" key="6">
    <source>
        <dbReference type="ARBA" id="ARBA00023242"/>
    </source>
</evidence>
<organism evidence="9 10">
    <name type="scientific">Armillaria solidipes</name>
    <dbReference type="NCBI Taxonomy" id="1076256"/>
    <lineage>
        <taxon>Eukaryota</taxon>
        <taxon>Fungi</taxon>
        <taxon>Dikarya</taxon>
        <taxon>Basidiomycota</taxon>
        <taxon>Agaricomycotina</taxon>
        <taxon>Agaricomycetes</taxon>
        <taxon>Agaricomycetidae</taxon>
        <taxon>Agaricales</taxon>
        <taxon>Marasmiineae</taxon>
        <taxon>Physalacriaceae</taxon>
        <taxon>Armillaria</taxon>
    </lineage>
</organism>
<evidence type="ECO:0000313" key="10">
    <source>
        <dbReference type="Proteomes" id="UP000218334"/>
    </source>
</evidence>
<dbReference type="Gene3D" id="4.10.240.10">
    <property type="entry name" value="Zn(2)-C6 fungal-type DNA-binding domain"/>
    <property type="match status" value="1"/>
</dbReference>
<evidence type="ECO:0000313" key="9">
    <source>
        <dbReference type="EMBL" id="PBK78078.1"/>
    </source>
</evidence>
<keyword evidence="2" id="KW-0479">Metal-binding</keyword>
<evidence type="ECO:0000256" key="2">
    <source>
        <dbReference type="ARBA" id="ARBA00022723"/>
    </source>
</evidence>
<dbReference type="STRING" id="1076256.A0A2H3CI60"/>
<dbReference type="InterPro" id="IPR036864">
    <property type="entry name" value="Zn2-C6_fun-type_DNA-bd_sf"/>
</dbReference>
<evidence type="ECO:0000256" key="5">
    <source>
        <dbReference type="ARBA" id="ARBA00023163"/>
    </source>
</evidence>
<dbReference type="Proteomes" id="UP000218334">
    <property type="component" value="Unassembled WGS sequence"/>
</dbReference>
<keyword evidence="10" id="KW-1185">Reference proteome</keyword>
<evidence type="ECO:0000256" key="3">
    <source>
        <dbReference type="ARBA" id="ARBA00023015"/>
    </source>
</evidence>